<dbReference type="SUPFAM" id="SSF53383">
    <property type="entry name" value="PLP-dependent transferases"/>
    <property type="match status" value="1"/>
</dbReference>
<dbReference type="Proteomes" id="UP000518266">
    <property type="component" value="Unassembled WGS sequence"/>
</dbReference>
<comment type="similarity">
    <text evidence="2">Belongs to the group II decarboxylase family.</text>
</comment>
<dbReference type="GO" id="GO:0009449">
    <property type="term" value="P:gamma-aminobutyric acid biosynthetic process"/>
    <property type="evidence" value="ECO:0007669"/>
    <property type="project" value="TreeGrafter"/>
</dbReference>
<keyword evidence="5" id="KW-0663">Pyridoxal phosphate</keyword>
<accession>A0A7J5XKK7</accession>
<dbReference type="OrthoDB" id="9535405at2759"/>
<feature type="compositionally biased region" description="Basic residues" evidence="7">
    <location>
        <begin position="49"/>
        <end position="59"/>
    </location>
</feature>
<dbReference type="PANTHER" id="PTHR45677">
    <property type="entry name" value="GLUTAMATE DECARBOXYLASE-RELATED"/>
    <property type="match status" value="1"/>
</dbReference>
<comment type="cofactor">
    <cofactor evidence="1">
        <name>pyridoxal 5'-phosphate</name>
        <dbReference type="ChEBI" id="CHEBI:597326"/>
    </cofactor>
</comment>
<keyword evidence="6" id="KW-0456">Lyase</keyword>
<dbReference type="InterPro" id="IPR015421">
    <property type="entry name" value="PyrdxlP-dep_Trfase_major"/>
</dbReference>
<dbReference type="PRINTS" id="PR01217">
    <property type="entry name" value="PRICHEXTENSN"/>
</dbReference>
<dbReference type="GO" id="GO:0030170">
    <property type="term" value="F:pyridoxal phosphate binding"/>
    <property type="evidence" value="ECO:0007669"/>
    <property type="project" value="InterPro"/>
</dbReference>
<evidence type="ECO:0000256" key="6">
    <source>
        <dbReference type="ARBA" id="ARBA00023239"/>
    </source>
</evidence>
<dbReference type="GO" id="GO:0048786">
    <property type="term" value="C:presynaptic active zone"/>
    <property type="evidence" value="ECO:0007669"/>
    <property type="project" value="TreeGrafter"/>
</dbReference>
<dbReference type="InterPro" id="IPR015424">
    <property type="entry name" value="PyrdxlP-dep_Trfase"/>
</dbReference>
<proteinExistence type="inferred from homology"/>
<organism evidence="8 9">
    <name type="scientific">Dissostichus mawsoni</name>
    <name type="common">Antarctic cod</name>
    <dbReference type="NCBI Taxonomy" id="36200"/>
    <lineage>
        <taxon>Eukaryota</taxon>
        <taxon>Metazoa</taxon>
        <taxon>Chordata</taxon>
        <taxon>Craniata</taxon>
        <taxon>Vertebrata</taxon>
        <taxon>Euteleostomi</taxon>
        <taxon>Actinopterygii</taxon>
        <taxon>Neopterygii</taxon>
        <taxon>Teleostei</taxon>
        <taxon>Neoteleostei</taxon>
        <taxon>Acanthomorphata</taxon>
        <taxon>Eupercaria</taxon>
        <taxon>Perciformes</taxon>
        <taxon>Notothenioidei</taxon>
        <taxon>Nototheniidae</taxon>
        <taxon>Dissostichus</taxon>
    </lineage>
</organism>
<dbReference type="AlphaFoldDB" id="A0A7J5XKK7"/>
<name>A0A7J5XKK7_DISMA</name>
<gene>
    <name evidence="8" type="ORF">F7725_009393</name>
</gene>
<dbReference type="Pfam" id="PF00282">
    <property type="entry name" value="Pyridoxal_deC"/>
    <property type="match status" value="1"/>
</dbReference>
<dbReference type="GO" id="GO:0005737">
    <property type="term" value="C:cytoplasm"/>
    <property type="evidence" value="ECO:0007669"/>
    <property type="project" value="TreeGrafter"/>
</dbReference>
<dbReference type="GO" id="GO:0004351">
    <property type="term" value="F:glutamate decarboxylase activity"/>
    <property type="evidence" value="ECO:0007669"/>
    <property type="project" value="TreeGrafter"/>
</dbReference>
<dbReference type="EMBL" id="JAAKFY010000022">
    <property type="protein sequence ID" value="KAF3837625.1"/>
    <property type="molecule type" value="Genomic_DNA"/>
</dbReference>
<dbReference type="PANTHER" id="PTHR45677:SF14">
    <property type="entry name" value="GLUTAMATE DECARBOXYLASE 1-LIKE"/>
    <property type="match status" value="1"/>
</dbReference>
<dbReference type="Gene3D" id="3.90.1150.170">
    <property type="match status" value="1"/>
</dbReference>
<dbReference type="InterPro" id="IPR002129">
    <property type="entry name" value="PyrdxlP-dep_de-COase"/>
</dbReference>
<keyword evidence="9" id="KW-1185">Reference proteome</keyword>
<evidence type="ECO:0000256" key="7">
    <source>
        <dbReference type="SAM" id="MobiDB-lite"/>
    </source>
</evidence>
<sequence length="745" mass="81667">MEVANMPWLRSSLPEWLRVFLRSPECQSPLDPFLGSRLAFGGPRSLQKTSKRRKVRRPARAPVPVHAAMVPCSSAAHTAMVPCSSTIPHSHGFRVPVPCPAAMVPAPEPAHTAMVPAPVPCPAAMVPTPVPAPAAMVPAPAPAPPAMDPAPVPAHTAMVPASVPVPAAMVPAPVPAHTAMVPAPVPAHTAMVPAPSLLKSPLESPLKSSLKPLLKSLLEFPLKFPLESPLKSPLKFPLESPLEFPLKVPLKFPLESPLKSPLKFPLESSLEFPLKCPLESPLESPLKPLLKSLLEFPLKFPLEVPLESPLKSPLKFPLESPLEFPLKVPLKFPLESPLKSPLKFPLESSLEFPLKCRLESPLESPLKPSLESLSKSLLKSPLKSPLKSSLKPLLKSLLEFPLKFPLEFPLKSPLKFPLEIIATSAGKEKQQEVSAAVRDNGQTPADFSSFYSKDLLPAAGGEEMTRGFLQELVHILLTYISKSSQRSSKVLDFHHPHQLREGLDGFSLELPDQPENLEQILVDCRDTLKSSPFLQPAVFRSGCDWCSRRVVNLGSQHQHDSCSLNNPWATSGFIDLANLSRAIERHVFSGMSNTIQNDIIESIARSIQDETDKEIHISPFIAVQVDDTSNISNKCQLTVIIRYVNEKGRVSCFILMEEFLLKKMQSLVGWSADVGDGIFCPGGTISNLYSILVARYHFYPEVKTRGMGALPRLALFTSEHKMRTYLESYLNLGFMEGTDKTAQSV</sequence>
<dbReference type="Gene3D" id="3.40.640.10">
    <property type="entry name" value="Type I PLP-dependent aspartate aminotransferase-like (Major domain)"/>
    <property type="match status" value="1"/>
</dbReference>
<comment type="subunit">
    <text evidence="3">Homodimer.</text>
</comment>
<feature type="region of interest" description="Disordered" evidence="7">
    <location>
        <begin position="42"/>
        <end position="62"/>
    </location>
</feature>
<evidence type="ECO:0000313" key="9">
    <source>
        <dbReference type="Proteomes" id="UP000518266"/>
    </source>
</evidence>
<protein>
    <submittedName>
        <fullName evidence="8">Uncharacterized protein</fullName>
    </submittedName>
</protein>
<comment type="caution">
    <text evidence="8">The sequence shown here is derived from an EMBL/GenBank/DDBJ whole genome shotgun (WGS) entry which is preliminary data.</text>
</comment>
<evidence type="ECO:0000313" key="8">
    <source>
        <dbReference type="EMBL" id="KAF3837625.1"/>
    </source>
</evidence>
<evidence type="ECO:0000256" key="2">
    <source>
        <dbReference type="ARBA" id="ARBA00009533"/>
    </source>
</evidence>
<keyword evidence="4" id="KW-0210">Decarboxylase</keyword>
<evidence type="ECO:0000256" key="1">
    <source>
        <dbReference type="ARBA" id="ARBA00001933"/>
    </source>
</evidence>
<evidence type="ECO:0000256" key="5">
    <source>
        <dbReference type="ARBA" id="ARBA00022898"/>
    </source>
</evidence>
<evidence type="ECO:0000256" key="3">
    <source>
        <dbReference type="ARBA" id="ARBA00011738"/>
    </source>
</evidence>
<reference evidence="8 9" key="1">
    <citation type="submission" date="2020-03" db="EMBL/GenBank/DDBJ databases">
        <title>Dissostichus mawsoni Genome sequencing and assembly.</title>
        <authorList>
            <person name="Park H."/>
        </authorList>
    </citation>
    <scope>NUCLEOTIDE SEQUENCE [LARGE SCALE GENOMIC DNA]</scope>
    <source>
        <strain evidence="8">DM0001</strain>
        <tissue evidence="8">Muscle</tissue>
    </source>
</reference>
<evidence type="ECO:0000256" key="4">
    <source>
        <dbReference type="ARBA" id="ARBA00022793"/>
    </source>
</evidence>